<evidence type="ECO:0000313" key="2">
    <source>
        <dbReference type="Proteomes" id="UP000609323"/>
    </source>
</evidence>
<evidence type="ECO:0000313" key="1">
    <source>
        <dbReference type="EMBL" id="GGA37317.1"/>
    </source>
</evidence>
<dbReference type="Gene3D" id="3.40.50.300">
    <property type="entry name" value="P-loop containing nucleotide triphosphate hydrolases"/>
    <property type="match status" value="1"/>
</dbReference>
<dbReference type="InterPro" id="IPR027417">
    <property type="entry name" value="P-loop_NTPase"/>
</dbReference>
<accession>A0ABQ1G5N5</accession>
<sequence>MTVHMVLGVEDQQYVEALLDYVRSSEYGRRIRITSFSRPEAFKAFWSRLSNGTEQKVDFAAVELSFMTHVGSGNGKPKEGEEGLAIEEGGGEEQEELFQGQREGEVCLPWICLSESDSVQGGILPDIPVMTKYRPLPELLEDLLKFGREREGGVRRTPADALPEVPVIGVYASAGGTGKTTVALHLAKQLTLEGARVFYLNLKTFGLPLGLTGQRRNGLASGMAELLYELEAAAEDNKLPDLPPSRFVVRHPLIQGDTFGQVANLRELLEMEPADTVRMIDYVAGSGSYDVVIAVCDAYPDGRSTGMIDRCDRLVWLLLDDEEVLSRSAAAWEFWGKGQGQDRQAAAKLLSKTVFTLNRHSGAALCAAPRPELIPAVTLCEVPDWKQADKARILADAPAFQRDILKLRRSLFSREGNGAFPARSAGL</sequence>
<organism evidence="1 2">
    <name type="scientific">Paenibacillus physcomitrellae</name>
    <dbReference type="NCBI Taxonomy" id="1619311"/>
    <lineage>
        <taxon>Bacteria</taxon>
        <taxon>Bacillati</taxon>
        <taxon>Bacillota</taxon>
        <taxon>Bacilli</taxon>
        <taxon>Bacillales</taxon>
        <taxon>Paenibacillaceae</taxon>
        <taxon>Paenibacillus</taxon>
    </lineage>
</organism>
<evidence type="ECO:0008006" key="3">
    <source>
        <dbReference type="Google" id="ProtNLM"/>
    </source>
</evidence>
<proteinExistence type="predicted"/>
<comment type="caution">
    <text evidence="1">The sequence shown here is derived from an EMBL/GenBank/DDBJ whole genome shotgun (WGS) entry which is preliminary data.</text>
</comment>
<dbReference type="Proteomes" id="UP000609323">
    <property type="component" value="Unassembled WGS sequence"/>
</dbReference>
<name>A0ABQ1G5N5_9BACL</name>
<dbReference type="SUPFAM" id="SSF52540">
    <property type="entry name" value="P-loop containing nucleoside triphosphate hydrolases"/>
    <property type="match status" value="1"/>
</dbReference>
<protein>
    <recommendedName>
        <fullName evidence="3">CobQ/CobB/MinD/ParA nucleotide binding domain-containing protein</fullName>
    </recommendedName>
</protein>
<gene>
    <name evidence="1" type="ORF">GCM10010917_23100</name>
</gene>
<reference evidence="2" key="1">
    <citation type="journal article" date="2019" name="Int. J. Syst. Evol. Microbiol.">
        <title>The Global Catalogue of Microorganisms (GCM) 10K type strain sequencing project: providing services to taxonomists for standard genome sequencing and annotation.</title>
        <authorList>
            <consortium name="The Broad Institute Genomics Platform"/>
            <consortium name="The Broad Institute Genome Sequencing Center for Infectious Disease"/>
            <person name="Wu L."/>
            <person name="Ma J."/>
        </authorList>
    </citation>
    <scope>NUCLEOTIDE SEQUENCE [LARGE SCALE GENOMIC DNA]</scope>
    <source>
        <strain evidence="2">CGMCC 1.15044</strain>
    </source>
</reference>
<dbReference type="EMBL" id="BMHF01000007">
    <property type="protein sequence ID" value="GGA37317.1"/>
    <property type="molecule type" value="Genomic_DNA"/>
</dbReference>
<keyword evidence="2" id="KW-1185">Reference proteome</keyword>